<comment type="subunit">
    <text evidence="2">Homotetramer.</text>
</comment>
<dbReference type="EC" id="3.1.3.11" evidence="3"/>
<keyword evidence="7" id="KW-0378">Hydrolase</keyword>
<evidence type="ECO:0000313" key="11">
    <source>
        <dbReference type="Proteomes" id="UP000316759"/>
    </source>
</evidence>
<comment type="catalytic activity">
    <reaction evidence="1">
        <text>beta-D-fructose 1,6-bisphosphate + H2O = beta-D-fructose 6-phosphate + phosphate</text>
        <dbReference type="Rhea" id="RHEA:11064"/>
        <dbReference type="ChEBI" id="CHEBI:15377"/>
        <dbReference type="ChEBI" id="CHEBI:32966"/>
        <dbReference type="ChEBI" id="CHEBI:43474"/>
        <dbReference type="ChEBI" id="CHEBI:57634"/>
        <dbReference type="EC" id="3.1.3.11"/>
    </reaction>
</comment>
<dbReference type="GO" id="GO:0006094">
    <property type="term" value="P:gluconeogenesis"/>
    <property type="evidence" value="ECO:0007669"/>
    <property type="project" value="TreeGrafter"/>
</dbReference>
<evidence type="ECO:0000256" key="1">
    <source>
        <dbReference type="ARBA" id="ARBA00001273"/>
    </source>
</evidence>
<evidence type="ECO:0000256" key="4">
    <source>
        <dbReference type="ARBA" id="ARBA00022723"/>
    </source>
</evidence>
<proteinExistence type="inferred from homology"/>
<name>A0A504YWB6_FASGI</name>
<evidence type="ECO:0000259" key="9">
    <source>
        <dbReference type="Pfam" id="PF00316"/>
    </source>
</evidence>
<comment type="similarity">
    <text evidence="7">Belongs to the FBPase class 1 family.</text>
</comment>
<dbReference type="PANTHER" id="PTHR11556:SF1">
    <property type="entry name" value="FRUCTOSE-BISPHOSPHATASE"/>
    <property type="match status" value="1"/>
</dbReference>
<protein>
    <recommendedName>
        <fullName evidence="3">fructose-bisphosphatase</fullName>
        <ecNumber evidence="3">3.1.3.11</ecNumber>
    </recommendedName>
</protein>
<dbReference type="EMBL" id="SUNJ01004029">
    <property type="protein sequence ID" value="TPP64785.1"/>
    <property type="molecule type" value="Genomic_DNA"/>
</dbReference>
<evidence type="ECO:0000256" key="6">
    <source>
        <dbReference type="ARBA" id="ARBA00024331"/>
    </source>
</evidence>
<dbReference type="InterPro" id="IPR028343">
    <property type="entry name" value="FBPtase"/>
</dbReference>
<evidence type="ECO:0000313" key="10">
    <source>
        <dbReference type="EMBL" id="TPP64785.1"/>
    </source>
</evidence>
<keyword evidence="8" id="KW-0812">Transmembrane</keyword>
<dbReference type="Proteomes" id="UP000316759">
    <property type="component" value="Unassembled WGS sequence"/>
</dbReference>
<feature type="transmembrane region" description="Helical" evidence="8">
    <location>
        <begin position="293"/>
        <end position="315"/>
    </location>
</feature>
<dbReference type="InterPro" id="IPR033391">
    <property type="entry name" value="FBPase_N"/>
</dbReference>
<dbReference type="GO" id="GO:0006002">
    <property type="term" value="P:fructose 6-phosphate metabolic process"/>
    <property type="evidence" value="ECO:0007669"/>
    <property type="project" value="TreeGrafter"/>
</dbReference>
<dbReference type="STRING" id="46835.A0A504YWB6"/>
<dbReference type="PRINTS" id="PR00115">
    <property type="entry name" value="F16BPHPHTASE"/>
</dbReference>
<dbReference type="GO" id="GO:0006000">
    <property type="term" value="P:fructose metabolic process"/>
    <property type="evidence" value="ECO:0007669"/>
    <property type="project" value="TreeGrafter"/>
</dbReference>
<dbReference type="GO" id="GO:0005986">
    <property type="term" value="P:sucrose biosynthetic process"/>
    <property type="evidence" value="ECO:0007669"/>
    <property type="project" value="TreeGrafter"/>
</dbReference>
<feature type="non-terminal residue" evidence="10">
    <location>
        <position position="1"/>
    </location>
</feature>
<dbReference type="GO" id="GO:0005829">
    <property type="term" value="C:cytosol"/>
    <property type="evidence" value="ECO:0007669"/>
    <property type="project" value="TreeGrafter"/>
</dbReference>
<keyword evidence="7" id="KW-0119">Carbohydrate metabolism</keyword>
<dbReference type="OrthoDB" id="10256725at2759"/>
<evidence type="ECO:0000256" key="8">
    <source>
        <dbReference type="SAM" id="Phobius"/>
    </source>
</evidence>
<keyword evidence="5" id="KW-0460">Magnesium</keyword>
<accession>A0A504YWB6</accession>
<comment type="caution">
    <text evidence="10">The sequence shown here is derived from an EMBL/GenBank/DDBJ whole genome shotgun (WGS) entry which is preliminary data.</text>
</comment>
<dbReference type="GO" id="GO:0046872">
    <property type="term" value="F:metal ion binding"/>
    <property type="evidence" value="ECO:0007669"/>
    <property type="project" value="UniProtKB-KW"/>
</dbReference>
<keyword evidence="8" id="KW-1133">Transmembrane helix</keyword>
<evidence type="ECO:0000256" key="2">
    <source>
        <dbReference type="ARBA" id="ARBA00011881"/>
    </source>
</evidence>
<evidence type="ECO:0000256" key="5">
    <source>
        <dbReference type="ARBA" id="ARBA00022842"/>
    </source>
</evidence>
<comment type="pathway">
    <text evidence="6">Carbohydrate biosynthesis.</text>
</comment>
<dbReference type="Pfam" id="PF00316">
    <property type="entry name" value="FBPase"/>
    <property type="match status" value="1"/>
</dbReference>
<feature type="domain" description="Fructose-1-6-bisphosphatase class I N-terminal" evidence="9">
    <location>
        <begin position="158"/>
        <end position="258"/>
    </location>
</feature>
<keyword evidence="4" id="KW-0479">Metal-binding</keyword>
<keyword evidence="11" id="KW-1185">Reference proteome</keyword>
<reference evidence="10 11" key="1">
    <citation type="submission" date="2019-04" db="EMBL/GenBank/DDBJ databases">
        <title>Annotation for the trematode Fasciola gigantica.</title>
        <authorList>
            <person name="Choi Y.-J."/>
        </authorList>
    </citation>
    <scope>NUCLEOTIDE SEQUENCE [LARGE SCALE GENOMIC DNA]</scope>
    <source>
        <strain evidence="10">Uganda_cow_1</strain>
    </source>
</reference>
<evidence type="ECO:0000256" key="7">
    <source>
        <dbReference type="RuleBase" id="RU000508"/>
    </source>
</evidence>
<dbReference type="InterPro" id="IPR000146">
    <property type="entry name" value="FBPase_class-1"/>
</dbReference>
<organism evidence="10 11">
    <name type="scientific">Fasciola gigantica</name>
    <name type="common">Giant liver fluke</name>
    <dbReference type="NCBI Taxonomy" id="46835"/>
    <lineage>
        <taxon>Eukaryota</taxon>
        <taxon>Metazoa</taxon>
        <taxon>Spiralia</taxon>
        <taxon>Lophotrochozoa</taxon>
        <taxon>Platyhelminthes</taxon>
        <taxon>Trematoda</taxon>
        <taxon>Digenea</taxon>
        <taxon>Plagiorchiida</taxon>
        <taxon>Echinostomata</taxon>
        <taxon>Echinostomatoidea</taxon>
        <taxon>Fasciolidae</taxon>
        <taxon>Fasciola</taxon>
    </lineage>
</organism>
<gene>
    <name evidence="10" type="ORF">FGIG_04671</name>
</gene>
<dbReference type="Gene3D" id="3.30.540.10">
    <property type="entry name" value="Fructose-1,6-Bisphosphatase, subunit A, domain 1"/>
    <property type="match status" value="1"/>
</dbReference>
<dbReference type="PANTHER" id="PTHR11556">
    <property type="entry name" value="FRUCTOSE-1,6-BISPHOSPHATASE-RELATED"/>
    <property type="match status" value="1"/>
</dbReference>
<dbReference type="AlphaFoldDB" id="A0A504YWB6"/>
<sequence length="366" mass="41172">QEAKTRQEVRITGARDWTTIGVDRQSYALIAFRLILRVLRAARVIQSASGDLGESRVFVTRSSASLISIQFRLWPQNRGYRQPFFGITPSFLLNSCLLPPPRSCHVGSGYTGLTVAGSMERPELSQRYAQSVIGSRTCSPYANLCGGPIMAILDTDYMTLTRFIIQEQSKFPNATGELTQLMNGIQTATKAVSNAVRRAGFTHLYGLTGSSNVQGEEVKKLDVLANKLFINMLSSSYSTCLMVSEEDEQAIVVDSEKQVRKISTDILRDCFYHHKLWLFLRHLQKLVKVSVNVIRLFISWIIVLFISLDSLSQYFNSLLLQSTACKNRLLKKCNRFVYLFLYLVTSVCKTTVSLSGMQMNVKPESE</sequence>
<dbReference type="GO" id="GO:0030388">
    <property type="term" value="P:fructose 1,6-bisphosphate metabolic process"/>
    <property type="evidence" value="ECO:0007669"/>
    <property type="project" value="TreeGrafter"/>
</dbReference>
<dbReference type="SUPFAM" id="SSF56655">
    <property type="entry name" value="Carbohydrate phosphatase"/>
    <property type="match status" value="1"/>
</dbReference>
<keyword evidence="8" id="KW-0472">Membrane</keyword>
<feature type="transmembrane region" description="Helical" evidence="8">
    <location>
        <begin position="336"/>
        <end position="357"/>
    </location>
</feature>
<evidence type="ECO:0000256" key="3">
    <source>
        <dbReference type="ARBA" id="ARBA00013093"/>
    </source>
</evidence>
<dbReference type="GO" id="GO:0042132">
    <property type="term" value="F:fructose 1,6-bisphosphate 1-phosphatase activity"/>
    <property type="evidence" value="ECO:0007669"/>
    <property type="project" value="UniProtKB-EC"/>
</dbReference>